<dbReference type="AlphaFoldDB" id="A0A437QVU0"/>
<comment type="caution">
    <text evidence="1">The sequence shown here is derived from an EMBL/GenBank/DDBJ whole genome shotgun (WGS) entry which is preliminary data.</text>
</comment>
<proteinExistence type="predicted"/>
<organism evidence="1 2">
    <name type="scientific">Hwanghaeella grinnelliae</name>
    <dbReference type="NCBI Taxonomy" id="2500179"/>
    <lineage>
        <taxon>Bacteria</taxon>
        <taxon>Pseudomonadati</taxon>
        <taxon>Pseudomonadota</taxon>
        <taxon>Alphaproteobacteria</taxon>
        <taxon>Rhodospirillales</taxon>
        <taxon>Rhodospirillaceae</taxon>
        <taxon>Hwanghaeella</taxon>
    </lineage>
</organism>
<evidence type="ECO:0000313" key="2">
    <source>
        <dbReference type="Proteomes" id="UP000287447"/>
    </source>
</evidence>
<name>A0A437QVU0_9PROT</name>
<dbReference type="OrthoDB" id="7359175at2"/>
<evidence type="ECO:0000313" key="1">
    <source>
        <dbReference type="EMBL" id="RVU38641.1"/>
    </source>
</evidence>
<gene>
    <name evidence="1" type="ORF">EOI86_05030</name>
</gene>
<reference evidence="2" key="1">
    <citation type="submission" date="2019-01" db="EMBL/GenBank/DDBJ databases">
        <title>Gri0909 isolated from a small marine red alga.</title>
        <authorList>
            <person name="Kim J."/>
            <person name="Jeong S.E."/>
            <person name="Jeon C.O."/>
        </authorList>
    </citation>
    <scope>NUCLEOTIDE SEQUENCE [LARGE SCALE GENOMIC DNA]</scope>
    <source>
        <strain evidence="2">Gri0909</strain>
    </source>
</reference>
<keyword evidence="2" id="KW-1185">Reference proteome</keyword>
<accession>A0A437QVU0</accession>
<dbReference type="EMBL" id="SADE01000001">
    <property type="protein sequence ID" value="RVU38641.1"/>
    <property type="molecule type" value="Genomic_DNA"/>
</dbReference>
<dbReference type="RefSeq" id="WP_127764014.1">
    <property type="nucleotide sequence ID" value="NZ_SADE01000001.1"/>
</dbReference>
<sequence>MPASDRTGFIALLEQLRQDDDAAVVAAAREITARMDASGLTWEALIVEADAEDDVDDGDTAFVPVSDASSDAELIDNLLARGDLSEDTREELEDYKQDIAEGEFTEADSQYLRALAKRLSD</sequence>
<protein>
    <submittedName>
        <fullName evidence="1">Uncharacterized protein</fullName>
    </submittedName>
</protein>
<dbReference type="Proteomes" id="UP000287447">
    <property type="component" value="Unassembled WGS sequence"/>
</dbReference>